<proteinExistence type="predicted"/>
<organism evidence="1 2">
    <name type="scientific">Hypholoma sublateritium (strain FD-334 SS-4)</name>
    <dbReference type="NCBI Taxonomy" id="945553"/>
    <lineage>
        <taxon>Eukaryota</taxon>
        <taxon>Fungi</taxon>
        <taxon>Dikarya</taxon>
        <taxon>Basidiomycota</taxon>
        <taxon>Agaricomycotina</taxon>
        <taxon>Agaricomycetes</taxon>
        <taxon>Agaricomycetidae</taxon>
        <taxon>Agaricales</taxon>
        <taxon>Agaricineae</taxon>
        <taxon>Strophariaceae</taxon>
        <taxon>Hypholoma</taxon>
    </lineage>
</organism>
<keyword evidence="2" id="KW-1185">Reference proteome</keyword>
<dbReference type="EMBL" id="KN817713">
    <property type="protein sequence ID" value="KJA13788.1"/>
    <property type="molecule type" value="Genomic_DNA"/>
</dbReference>
<sequence>METPTKIPLDVLGYIADMLEPHDGDTTVTLKTLSLTCKFMVPICRRQLFSNISFSVFRRSEWRTNRSEFLRSHPIFTKHSVKNLRLDVNESQPFSAEEYDLLQLLCDSSSLTSIQIKQIDCEPTDWNKLPAKTKSDIFSLIQIPTLRRLTLIRVDSFPAAAFSLFCGLTELALHDIPNLAPPSADDATQSPKISTLVSLTCSVALLMSLIGQNKVGLGNSNIAFKCLRDASFQIDTQAEVPQICKLLDKVTYLEELRIIGDFYMIAFHSYADGLLKVNGHEAFPAGIGLSLAANPQPKLRYVNLDLSGFDGVEESDIVLNGLNNELGRLSEKNVLEVLVVHMWANVDSGFHASIVHDDRQSDMVRPLYGVKIQLWRRGLDGRAFPPTLRKHGDRFSDFRRMACNVIENICQGHLLAADQQIKYRGIGEA</sequence>
<dbReference type="Proteomes" id="UP000054270">
    <property type="component" value="Unassembled WGS sequence"/>
</dbReference>
<accession>A0A0D2LSJ2</accession>
<evidence type="ECO:0000313" key="2">
    <source>
        <dbReference type="Proteomes" id="UP000054270"/>
    </source>
</evidence>
<gene>
    <name evidence="1" type="ORF">HYPSUDRAFT_485671</name>
</gene>
<protein>
    <recommendedName>
        <fullName evidence="3">F-box domain-containing protein</fullName>
    </recommendedName>
</protein>
<name>A0A0D2LSJ2_HYPSF</name>
<evidence type="ECO:0000313" key="1">
    <source>
        <dbReference type="EMBL" id="KJA13788.1"/>
    </source>
</evidence>
<reference evidence="2" key="1">
    <citation type="submission" date="2014-04" db="EMBL/GenBank/DDBJ databases">
        <title>Evolutionary Origins and Diversification of the Mycorrhizal Mutualists.</title>
        <authorList>
            <consortium name="DOE Joint Genome Institute"/>
            <consortium name="Mycorrhizal Genomics Consortium"/>
            <person name="Kohler A."/>
            <person name="Kuo A."/>
            <person name="Nagy L.G."/>
            <person name="Floudas D."/>
            <person name="Copeland A."/>
            <person name="Barry K.W."/>
            <person name="Cichocki N."/>
            <person name="Veneault-Fourrey C."/>
            <person name="LaButti K."/>
            <person name="Lindquist E.A."/>
            <person name="Lipzen A."/>
            <person name="Lundell T."/>
            <person name="Morin E."/>
            <person name="Murat C."/>
            <person name="Riley R."/>
            <person name="Ohm R."/>
            <person name="Sun H."/>
            <person name="Tunlid A."/>
            <person name="Henrissat B."/>
            <person name="Grigoriev I.V."/>
            <person name="Hibbett D.S."/>
            <person name="Martin F."/>
        </authorList>
    </citation>
    <scope>NUCLEOTIDE SEQUENCE [LARGE SCALE GENOMIC DNA]</scope>
    <source>
        <strain evidence="2">FD-334 SS-4</strain>
    </source>
</reference>
<dbReference type="AlphaFoldDB" id="A0A0D2LSJ2"/>
<evidence type="ECO:0008006" key="3">
    <source>
        <dbReference type="Google" id="ProtNLM"/>
    </source>
</evidence>